<gene>
    <name evidence="3" type="ORF">Mal4_03730</name>
</gene>
<dbReference type="GO" id="GO:0008757">
    <property type="term" value="F:S-adenosylmethionine-dependent methyltransferase activity"/>
    <property type="evidence" value="ECO:0007669"/>
    <property type="project" value="InterPro"/>
</dbReference>
<name>A0A517Z0T3_9PLAN</name>
<dbReference type="KEGG" id="mri:Mal4_03730"/>
<dbReference type="CDD" id="cd02440">
    <property type="entry name" value="AdoMet_MTases"/>
    <property type="match status" value="1"/>
</dbReference>
<dbReference type="EMBL" id="CP036275">
    <property type="protein sequence ID" value="QDU36090.1"/>
    <property type="molecule type" value="Genomic_DNA"/>
</dbReference>
<dbReference type="SUPFAM" id="SSF53335">
    <property type="entry name" value="S-adenosyl-L-methionine-dependent methyltransferases"/>
    <property type="match status" value="1"/>
</dbReference>
<dbReference type="InterPro" id="IPR029063">
    <property type="entry name" value="SAM-dependent_MTases_sf"/>
</dbReference>
<sequence>MTRSRGQFTMTEPPEARTAGRASAELADTPLQRETLVGHIRRRLYADLASPRRRYRREIVSASESADAILDIGCGYEAPDLAAIPNCDADRVGIDMVSDFRPERAPGVVFIVGNSEHLPFRNESFSLVICRSVLEHVVHPQRVFEEISRVLKPGGQFRFLTPNRWDYVSLGASVIPNSMHGRLVKAMTGRDEEDTFPTFYRANSRNTLQRLAKDSGLVVERLEMLREHPHYLQFNPLAYLAGAAFELTVQKLIPASRPWILGTLSKP</sequence>
<dbReference type="InterPro" id="IPR013216">
    <property type="entry name" value="Methyltransf_11"/>
</dbReference>
<dbReference type="Pfam" id="PF08241">
    <property type="entry name" value="Methyltransf_11"/>
    <property type="match status" value="1"/>
</dbReference>
<dbReference type="OrthoDB" id="529208at2"/>
<evidence type="ECO:0000313" key="4">
    <source>
        <dbReference type="Proteomes" id="UP000320496"/>
    </source>
</evidence>
<keyword evidence="3" id="KW-0489">Methyltransferase</keyword>
<protein>
    <submittedName>
        <fullName evidence="3">Phthiotriol/phenolphthiotriol dimycocerosates methyltransferase</fullName>
        <ecNumber evidence="3">2.1.1.-</ecNumber>
    </submittedName>
</protein>
<reference evidence="3 4" key="1">
    <citation type="submission" date="2019-02" db="EMBL/GenBank/DDBJ databases">
        <title>Deep-cultivation of Planctomycetes and their phenomic and genomic characterization uncovers novel biology.</title>
        <authorList>
            <person name="Wiegand S."/>
            <person name="Jogler M."/>
            <person name="Boedeker C."/>
            <person name="Pinto D."/>
            <person name="Vollmers J."/>
            <person name="Rivas-Marin E."/>
            <person name="Kohn T."/>
            <person name="Peeters S.H."/>
            <person name="Heuer A."/>
            <person name="Rast P."/>
            <person name="Oberbeckmann S."/>
            <person name="Bunk B."/>
            <person name="Jeske O."/>
            <person name="Meyerdierks A."/>
            <person name="Storesund J.E."/>
            <person name="Kallscheuer N."/>
            <person name="Luecker S."/>
            <person name="Lage O.M."/>
            <person name="Pohl T."/>
            <person name="Merkel B.J."/>
            <person name="Hornburger P."/>
            <person name="Mueller R.-W."/>
            <person name="Bruemmer F."/>
            <person name="Labrenz M."/>
            <person name="Spormann A.M."/>
            <person name="Op den Camp H."/>
            <person name="Overmann J."/>
            <person name="Amann R."/>
            <person name="Jetten M.S.M."/>
            <person name="Mascher T."/>
            <person name="Medema M.H."/>
            <person name="Devos D.P."/>
            <person name="Kaster A.-K."/>
            <person name="Ovreas L."/>
            <person name="Rohde M."/>
            <person name="Galperin M.Y."/>
            <person name="Jogler C."/>
        </authorList>
    </citation>
    <scope>NUCLEOTIDE SEQUENCE [LARGE SCALE GENOMIC DNA]</scope>
    <source>
        <strain evidence="3 4">Mal4</strain>
    </source>
</reference>
<proteinExistence type="predicted"/>
<accession>A0A517Z0T3</accession>
<dbReference type="Proteomes" id="UP000320496">
    <property type="component" value="Chromosome"/>
</dbReference>
<dbReference type="PANTHER" id="PTHR43591">
    <property type="entry name" value="METHYLTRANSFERASE"/>
    <property type="match status" value="1"/>
</dbReference>
<feature type="region of interest" description="Disordered" evidence="1">
    <location>
        <begin position="1"/>
        <end position="28"/>
    </location>
</feature>
<dbReference type="EC" id="2.1.1.-" evidence="3"/>
<evidence type="ECO:0000313" key="3">
    <source>
        <dbReference type="EMBL" id="QDU36090.1"/>
    </source>
</evidence>
<feature type="domain" description="Methyltransferase type 11" evidence="2">
    <location>
        <begin position="70"/>
        <end position="158"/>
    </location>
</feature>
<keyword evidence="4" id="KW-1185">Reference proteome</keyword>
<dbReference type="Gene3D" id="3.40.50.150">
    <property type="entry name" value="Vaccinia Virus protein VP39"/>
    <property type="match status" value="1"/>
</dbReference>
<evidence type="ECO:0000259" key="2">
    <source>
        <dbReference type="Pfam" id="PF08241"/>
    </source>
</evidence>
<dbReference type="AlphaFoldDB" id="A0A517Z0T3"/>
<evidence type="ECO:0000256" key="1">
    <source>
        <dbReference type="SAM" id="MobiDB-lite"/>
    </source>
</evidence>
<organism evidence="3 4">
    <name type="scientific">Maioricimonas rarisocia</name>
    <dbReference type="NCBI Taxonomy" id="2528026"/>
    <lineage>
        <taxon>Bacteria</taxon>
        <taxon>Pseudomonadati</taxon>
        <taxon>Planctomycetota</taxon>
        <taxon>Planctomycetia</taxon>
        <taxon>Planctomycetales</taxon>
        <taxon>Planctomycetaceae</taxon>
        <taxon>Maioricimonas</taxon>
    </lineage>
</organism>
<keyword evidence="3" id="KW-0808">Transferase</keyword>
<feature type="compositionally biased region" description="Polar residues" evidence="1">
    <location>
        <begin position="1"/>
        <end position="10"/>
    </location>
</feature>
<dbReference type="GO" id="GO:0032259">
    <property type="term" value="P:methylation"/>
    <property type="evidence" value="ECO:0007669"/>
    <property type="project" value="UniProtKB-KW"/>
</dbReference>